<dbReference type="InterPro" id="IPR012495">
    <property type="entry name" value="TadE-like_dom"/>
</dbReference>
<feature type="transmembrane region" description="Helical" evidence="1">
    <location>
        <begin position="15"/>
        <end position="37"/>
    </location>
</feature>
<dbReference type="EMBL" id="CP042913">
    <property type="protein sequence ID" value="QEG37140.1"/>
    <property type="molecule type" value="Genomic_DNA"/>
</dbReference>
<keyword evidence="1" id="KW-0472">Membrane</keyword>
<dbReference type="RefSeq" id="WP_148075416.1">
    <property type="nucleotide sequence ID" value="NZ_CP042913.1"/>
</dbReference>
<keyword evidence="1" id="KW-1133">Transmembrane helix</keyword>
<evidence type="ECO:0000256" key="1">
    <source>
        <dbReference type="SAM" id="Phobius"/>
    </source>
</evidence>
<evidence type="ECO:0000313" key="3">
    <source>
        <dbReference type="EMBL" id="QEG37140.1"/>
    </source>
</evidence>
<reference evidence="3 4" key="1">
    <citation type="submission" date="2019-08" db="EMBL/GenBank/DDBJ databases">
        <title>Deep-cultivation of Planctomycetes and their phenomic and genomic characterization uncovers novel biology.</title>
        <authorList>
            <person name="Wiegand S."/>
            <person name="Jogler M."/>
            <person name="Boedeker C."/>
            <person name="Pinto D."/>
            <person name="Vollmers J."/>
            <person name="Rivas-Marin E."/>
            <person name="Kohn T."/>
            <person name="Peeters S.H."/>
            <person name="Heuer A."/>
            <person name="Rast P."/>
            <person name="Oberbeckmann S."/>
            <person name="Bunk B."/>
            <person name="Jeske O."/>
            <person name="Meyerdierks A."/>
            <person name="Storesund J.E."/>
            <person name="Kallscheuer N."/>
            <person name="Luecker S."/>
            <person name="Lage O.M."/>
            <person name="Pohl T."/>
            <person name="Merkel B.J."/>
            <person name="Hornburger P."/>
            <person name="Mueller R.-W."/>
            <person name="Bruemmer F."/>
            <person name="Labrenz M."/>
            <person name="Spormann A.M."/>
            <person name="Op den Camp H."/>
            <person name="Overmann J."/>
            <person name="Amann R."/>
            <person name="Jetten M.S.M."/>
            <person name="Mascher T."/>
            <person name="Medema M.H."/>
            <person name="Devos D.P."/>
            <person name="Kaster A.-K."/>
            <person name="Ovreas L."/>
            <person name="Rohde M."/>
            <person name="Galperin M.Y."/>
            <person name="Jogler C."/>
        </authorList>
    </citation>
    <scope>NUCLEOTIDE SEQUENCE [LARGE SCALE GENOMIC DNA]</scope>
    <source>
        <strain evidence="3 4">Pr1d</strain>
    </source>
</reference>
<dbReference type="Pfam" id="PF07811">
    <property type="entry name" value="TadE"/>
    <property type="match status" value="1"/>
</dbReference>
<proteinExistence type="predicted"/>
<name>A0A5B9QHT2_9BACT</name>
<dbReference type="AlphaFoldDB" id="A0A5B9QHT2"/>
<dbReference type="OrthoDB" id="285451at2"/>
<dbReference type="Proteomes" id="UP000323917">
    <property type="component" value="Chromosome"/>
</dbReference>
<evidence type="ECO:0000259" key="2">
    <source>
        <dbReference type="Pfam" id="PF07811"/>
    </source>
</evidence>
<organism evidence="3 4">
    <name type="scientific">Bythopirellula goksoeyrii</name>
    <dbReference type="NCBI Taxonomy" id="1400387"/>
    <lineage>
        <taxon>Bacteria</taxon>
        <taxon>Pseudomonadati</taxon>
        <taxon>Planctomycetota</taxon>
        <taxon>Planctomycetia</taxon>
        <taxon>Pirellulales</taxon>
        <taxon>Lacipirellulaceae</taxon>
        <taxon>Bythopirellula</taxon>
    </lineage>
</organism>
<accession>A0A5B9QHT2</accession>
<evidence type="ECO:0000313" key="4">
    <source>
        <dbReference type="Proteomes" id="UP000323917"/>
    </source>
</evidence>
<dbReference type="KEGG" id="bgok:Pr1d_44800"/>
<keyword evidence="4" id="KW-1185">Reference proteome</keyword>
<gene>
    <name evidence="3" type="ORF">Pr1d_44800</name>
</gene>
<keyword evidence="1" id="KW-0812">Transmembrane</keyword>
<protein>
    <submittedName>
        <fullName evidence="3">TadE-like protein</fullName>
    </submittedName>
</protein>
<sequence length="143" mass="15532">MRISSRQFERGSSRLGATVVEFAICCPVLFLFTFAALEFSRVNMIRQTVENSVYEGCRRGIVPGATAANVEAAARFVLDATLISGAQVTVTPSVITEDTTNVSVAVMVPTNANSWVAPFFFTDTQIASNLTMRRERGLSSNID</sequence>
<feature type="domain" description="TadE-like" evidence="2">
    <location>
        <begin position="16"/>
        <end position="58"/>
    </location>
</feature>